<organism evidence="1 2">
    <name type="scientific">Salix dunnii</name>
    <dbReference type="NCBI Taxonomy" id="1413687"/>
    <lineage>
        <taxon>Eukaryota</taxon>
        <taxon>Viridiplantae</taxon>
        <taxon>Streptophyta</taxon>
        <taxon>Embryophyta</taxon>
        <taxon>Tracheophyta</taxon>
        <taxon>Spermatophyta</taxon>
        <taxon>Magnoliopsida</taxon>
        <taxon>eudicotyledons</taxon>
        <taxon>Gunneridae</taxon>
        <taxon>Pentapetalae</taxon>
        <taxon>rosids</taxon>
        <taxon>fabids</taxon>
        <taxon>Malpighiales</taxon>
        <taxon>Salicaceae</taxon>
        <taxon>Saliceae</taxon>
        <taxon>Salix</taxon>
    </lineage>
</organism>
<evidence type="ECO:0000313" key="1">
    <source>
        <dbReference type="EMBL" id="KAF9664222.1"/>
    </source>
</evidence>
<gene>
    <name evidence="1" type="ORF">SADUNF_Sadunf17G0133600</name>
</gene>
<dbReference type="PANTHER" id="PTHR12064:SF36">
    <property type="entry name" value="DOMAIN-CONTAINING PROTEIN, PUTATIVE, EXPRESSED-RELATED"/>
    <property type="match status" value="1"/>
</dbReference>
<dbReference type="Gene3D" id="3.10.580.10">
    <property type="entry name" value="CBS-domain"/>
    <property type="match status" value="1"/>
</dbReference>
<dbReference type="AlphaFoldDB" id="A0A835MF73"/>
<sequence length="102" mass="11328">MPSPVIDWRLKNPYWIGYLGKSILRRAELNTLVDMHGNEVRRGGELTPDETTIITGALDLTQKTAKDAMTPISEIFSMDISILNLTSMHARLVSLGSKQSSL</sequence>
<dbReference type="EMBL" id="JADGMS010000017">
    <property type="protein sequence ID" value="KAF9664222.1"/>
    <property type="molecule type" value="Genomic_DNA"/>
</dbReference>
<dbReference type="InterPro" id="IPR046342">
    <property type="entry name" value="CBS_dom_sf"/>
</dbReference>
<comment type="caution">
    <text evidence="1">The sequence shown here is derived from an EMBL/GenBank/DDBJ whole genome shotgun (WGS) entry which is preliminary data.</text>
</comment>
<reference evidence="1 2" key="1">
    <citation type="submission" date="2020-10" db="EMBL/GenBank/DDBJ databases">
        <title>Plant Genome Project.</title>
        <authorList>
            <person name="Zhang R.-G."/>
        </authorList>
    </citation>
    <scope>NUCLEOTIDE SEQUENCE [LARGE SCALE GENOMIC DNA]</scope>
    <source>
        <strain evidence="1">FAFU-HL-1</strain>
        <tissue evidence="1">Leaf</tissue>
    </source>
</reference>
<accession>A0A835MF73</accession>
<proteinExistence type="predicted"/>
<dbReference type="GO" id="GO:0030026">
    <property type="term" value="P:intracellular manganese ion homeostasis"/>
    <property type="evidence" value="ECO:0007669"/>
    <property type="project" value="TreeGrafter"/>
</dbReference>
<evidence type="ECO:0000313" key="2">
    <source>
        <dbReference type="Proteomes" id="UP000657918"/>
    </source>
</evidence>
<dbReference type="GO" id="GO:0010960">
    <property type="term" value="P:magnesium ion homeostasis"/>
    <property type="evidence" value="ECO:0007669"/>
    <property type="project" value="InterPro"/>
</dbReference>
<dbReference type="OrthoDB" id="1717521at2759"/>
<dbReference type="GO" id="GO:0005737">
    <property type="term" value="C:cytoplasm"/>
    <property type="evidence" value="ECO:0007669"/>
    <property type="project" value="TreeGrafter"/>
</dbReference>
<dbReference type="PANTHER" id="PTHR12064">
    <property type="entry name" value="METAL TRANSPORTER CNNM"/>
    <property type="match status" value="1"/>
</dbReference>
<dbReference type="Proteomes" id="UP000657918">
    <property type="component" value="Unassembled WGS sequence"/>
</dbReference>
<dbReference type="InterPro" id="IPR045095">
    <property type="entry name" value="ACDP"/>
</dbReference>
<protein>
    <submittedName>
        <fullName evidence="1">Uncharacterized protein</fullName>
    </submittedName>
</protein>
<keyword evidence="2" id="KW-1185">Reference proteome</keyword>
<name>A0A835MF73_9ROSI</name>